<protein>
    <recommendedName>
        <fullName evidence="4">G protein-coupled receptor</fullName>
    </recommendedName>
</protein>
<reference evidence="3" key="1">
    <citation type="submission" date="2022-10" db="EMBL/GenBank/DDBJ databases">
        <title>Genome assembly of Pristionchus species.</title>
        <authorList>
            <person name="Yoshida K."/>
            <person name="Sommer R.J."/>
        </authorList>
    </citation>
    <scope>NUCLEOTIDE SEQUENCE [LARGE SCALE GENOMIC DNA]</scope>
    <source>
        <strain evidence="3">RS5460</strain>
    </source>
</reference>
<keyword evidence="1" id="KW-0472">Membrane</keyword>
<comment type="caution">
    <text evidence="2">The sequence shown here is derived from an EMBL/GenBank/DDBJ whole genome shotgun (WGS) entry which is preliminary data.</text>
</comment>
<evidence type="ECO:0000313" key="2">
    <source>
        <dbReference type="EMBL" id="GMR49876.1"/>
    </source>
</evidence>
<proteinExistence type="predicted"/>
<feature type="non-terminal residue" evidence="2">
    <location>
        <position position="94"/>
    </location>
</feature>
<gene>
    <name evidence="2" type="ORF">PMAYCL1PPCAC_20071</name>
</gene>
<sequence length="94" mass="10795">MLAVLLIRRRNNICQSEKKTLKTERGLIITSLVSYVFYSLYLLNSVLAIYFKITICGYAQFLFLGLASMTPFCCLVMFAPSIRRFAFKKHANSI</sequence>
<feature type="transmembrane region" description="Helical" evidence="1">
    <location>
        <begin position="57"/>
        <end position="79"/>
    </location>
</feature>
<evidence type="ECO:0008006" key="4">
    <source>
        <dbReference type="Google" id="ProtNLM"/>
    </source>
</evidence>
<keyword evidence="1" id="KW-0812">Transmembrane</keyword>
<keyword evidence="1" id="KW-1133">Transmembrane helix</keyword>
<accession>A0AAN5I3T4</accession>
<evidence type="ECO:0000256" key="1">
    <source>
        <dbReference type="SAM" id="Phobius"/>
    </source>
</evidence>
<dbReference type="Proteomes" id="UP001328107">
    <property type="component" value="Unassembled WGS sequence"/>
</dbReference>
<organism evidence="2 3">
    <name type="scientific">Pristionchus mayeri</name>
    <dbReference type="NCBI Taxonomy" id="1317129"/>
    <lineage>
        <taxon>Eukaryota</taxon>
        <taxon>Metazoa</taxon>
        <taxon>Ecdysozoa</taxon>
        <taxon>Nematoda</taxon>
        <taxon>Chromadorea</taxon>
        <taxon>Rhabditida</taxon>
        <taxon>Rhabditina</taxon>
        <taxon>Diplogasteromorpha</taxon>
        <taxon>Diplogasteroidea</taxon>
        <taxon>Neodiplogasteridae</taxon>
        <taxon>Pristionchus</taxon>
    </lineage>
</organism>
<feature type="transmembrane region" description="Helical" evidence="1">
    <location>
        <begin position="27"/>
        <end position="51"/>
    </location>
</feature>
<name>A0AAN5I3T4_9BILA</name>
<evidence type="ECO:0000313" key="3">
    <source>
        <dbReference type="Proteomes" id="UP001328107"/>
    </source>
</evidence>
<keyword evidence="3" id="KW-1185">Reference proteome</keyword>
<dbReference type="EMBL" id="BTRK01000004">
    <property type="protein sequence ID" value="GMR49876.1"/>
    <property type="molecule type" value="Genomic_DNA"/>
</dbReference>
<dbReference type="AlphaFoldDB" id="A0AAN5I3T4"/>